<accession>A0A3N1MKP4</accession>
<dbReference type="Gene3D" id="3.40.50.2000">
    <property type="entry name" value="Glycogen Phosphorylase B"/>
    <property type="match status" value="1"/>
</dbReference>
<dbReference type="OrthoDB" id="9778733at2"/>
<dbReference type="EMBL" id="RJKX01000005">
    <property type="protein sequence ID" value="ROQ03090.1"/>
    <property type="molecule type" value="Genomic_DNA"/>
</dbReference>
<evidence type="ECO:0008006" key="3">
    <source>
        <dbReference type="Google" id="ProtNLM"/>
    </source>
</evidence>
<comment type="caution">
    <text evidence="1">The sequence shown here is derived from an EMBL/GenBank/DDBJ whole genome shotgun (WGS) entry which is preliminary data.</text>
</comment>
<dbReference type="SUPFAM" id="SSF53756">
    <property type="entry name" value="UDP-Glycosyltransferase/glycogen phosphorylase"/>
    <property type="match status" value="1"/>
</dbReference>
<dbReference type="Gene3D" id="1.25.40.10">
    <property type="entry name" value="Tetratricopeptide repeat domain"/>
    <property type="match status" value="1"/>
</dbReference>
<name>A0A3N1MKP4_9PROT</name>
<dbReference type="SUPFAM" id="SSF48452">
    <property type="entry name" value="TPR-like"/>
    <property type="match status" value="1"/>
</dbReference>
<evidence type="ECO:0000313" key="2">
    <source>
        <dbReference type="Proteomes" id="UP000278222"/>
    </source>
</evidence>
<keyword evidence="2" id="KW-1185">Reference proteome</keyword>
<dbReference type="RefSeq" id="WP_142235644.1">
    <property type="nucleotide sequence ID" value="NZ_AP019700.1"/>
</dbReference>
<reference evidence="1 2" key="1">
    <citation type="submission" date="2018-11" db="EMBL/GenBank/DDBJ databases">
        <title>Genomic Encyclopedia of Type Strains, Phase IV (KMG-IV): sequencing the most valuable type-strain genomes for metagenomic binning, comparative biology and taxonomic classification.</title>
        <authorList>
            <person name="Goeker M."/>
        </authorList>
    </citation>
    <scope>NUCLEOTIDE SEQUENCE [LARGE SCALE GENOMIC DNA]</scope>
    <source>
        <strain evidence="1 2">DSM 5900</strain>
    </source>
</reference>
<proteinExistence type="predicted"/>
<sequence length="431" mass="46574">MSAAEADAEAGRRLAAGDEQGAIAVLRAGQTHQPHPVLATNLGRLVWRTGAVDEALELLEWATATAPDQAAGWVNLGDVRAAADDPRAEHAYRRAIGLVANPAEIHWSIAVDLLTRGQWRRAWPHYACRARHPRVRRRPSPYPPLAARRRPGGRILLWSHEGVGEDLRHVALLPRLLAEGFEIVLEVDPRLVPLFARSFPTVSVVPRTWPPQPAAADRAIVAHSALGDLPAWLGLEPADLPPAAPWLKADMAAVARLRRRYAALGPGPVVGLSWQSSGTPFAAAKSLGLARLAPLLAVEGVTFVDLQYGADEIGRATLAPALARRLHRDAAIDPATDLDGFAAQVAALDLVVSSSNTTVHMAGALGIPAWTMLHRGPPITPYWIGGIDASPWYPRMKVWRQNTPGDWATPLSAIMNHFKSWLLSLPGRPHI</sequence>
<dbReference type="Proteomes" id="UP000278222">
    <property type="component" value="Unassembled WGS sequence"/>
</dbReference>
<gene>
    <name evidence="1" type="ORF">EDC65_0112</name>
</gene>
<evidence type="ECO:0000313" key="1">
    <source>
        <dbReference type="EMBL" id="ROQ03090.1"/>
    </source>
</evidence>
<dbReference type="InterPro" id="IPR011990">
    <property type="entry name" value="TPR-like_helical_dom_sf"/>
</dbReference>
<protein>
    <recommendedName>
        <fullName evidence="3">Tetratricopeptide repeat protein</fullName>
    </recommendedName>
</protein>
<organism evidence="1 2">
    <name type="scientific">Stella humosa</name>
    <dbReference type="NCBI Taxonomy" id="94"/>
    <lineage>
        <taxon>Bacteria</taxon>
        <taxon>Pseudomonadati</taxon>
        <taxon>Pseudomonadota</taxon>
        <taxon>Alphaproteobacteria</taxon>
        <taxon>Rhodospirillales</taxon>
        <taxon>Stellaceae</taxon>
        <taxon>Stella</taxon>
    </lineage>
</organism>
<dbReference type="AlphaFoldDB" id="A0A3N1MKP4"/>